<keyword evidence="6" id="KW-0010">Activator</keyword>
<keyword evidence="4" id="KW-0805">Transcription regulation</keyword>
<evidence type="ECO:0000313" key="11">
    <source>
        <dbReference type="Proteomes" id="UP000623250"/>
    </source>
</evidence>
<dbReference type="GO" id="GO:0000160">
    <property type="term" value="P:phosphorelay signal transduction system"/>
    <property type="evidence" value="ECO:0007669"/>
    <property type="project" value="UniProtKB-KW"/>
</dbReference>
<dbReference type="PROSITE" id="PS50045">
    <property type="entry name" value="SIGMA54_INTERACT_4"/>
    <property type="match status" value="1"/>
</dbReference>
<dbReference type="PRINTS" id="PR01590">
    <property type="entry name" value="HTHFIS"/>
</dbReference>
<keyword evidence="1" id="KW-0547">Nucleotide-binding</keyword>
<evidence type="ECO:0000256" key="8">
    <source>
        <dbReference type="SAM" id="MobiDB-lite"/>
    </source>
</evidence>
<dbReference type="InterPro" id="IPR025943">
    <property type="entry name" value="Sigma_54_int_dom_ATP-bd_2"/>
</dbReference>
<dbReference type="PROSITE" id="PS00675">
    <property type="entry name" value="SIGMA54_INTERACT_1"/>
    <property type="match status" value="1"/>
</dbReference>
<dbReference type="SUPFAM" id="SSF52540">
    <property type="entry name" value="P-loop containing nucleoside triphosphate hydrolases"/>
    <property type="match status" value="1"/>
</dbReference>
<accession>A0A8I1GHX7</accession>
<dbReference type="InterPro" id="IPR009057">
    <property type="entry name" value="Homeodomain-like_sf"/>
</dbReference>
<dbReference type="GO" id="GO:0006355">
    <property type="term" value="P:regulation of DNA-templated transcription"/>
    <property type="evidence" value="ECO:0007669"/>
    <property type="project" value="InterPro"/>
</dbReference>
<sequence length="555" mass="61470">MDDTLVLDLDMGSPVDDFTHCFTGECRANVLPILYRLNRAISSAQDLTEPLRIILDVMRETLRMHRGAITLYDRQSETIFIHDSFGLTDEQKQRGIYSLGEGVTGKVVESGKLIVVPRLHDSTDFLDRTKAHEDRKHPKATFFCVPILLGQRVLGAIGAERVYLNPHLFKQDAEFLAAIALMIAPAVELYLIANNDKVRLENENRRLKNALKERYKPKNIIGNSKPMVEEVYNLIGKVASTRATILILGESGVGKELVANAIHYNSASADGPFVKFNCAAIPEALAESELFGHEKGSFTGALQTHKGSFEQADGGTIFLDEVGELSLTVQAKLLRVLQDRTVERVGSGKSIKVDLRIIAATNRNLPDMVENGLFREDLFYRLNVVPITVPPLRERGSDVILLADYFVAKSCEANGRSVKRISTPALNMLMAYHWPGNVRELENVIERAVILSDDEVIHAYNLPPSLQTPKESGTGFGVGLEEKVRAVEYEMIVEALKSSNGNIGTAAQELGLTRRMLGVRMEKYGINYKNFRSGAYKPQSGSGSERSDKVNAGIR</sequence>
<dbReference type="RefSeq" id="WP_037232443.1">
    <property type="nucleotide sequence ID" value="NZ_JAEMUK010000079.1"/>
</dbReference>
<evidence type="ECO:0000259" key="9">
    <source>
        <dbReference type="PROSITE" id="PS50045"/>
    </source>
</evidence>
<dbReference type="SUPFAM" id="SSF46689">
    <property type="entry name" value="Homeodomain-like"/>
    <property type="match status" value="1"/>
</dbReference>
<dbReference type="Proteomes" id="UP000623250">
    <property type="component" value="Unassembled WGS sequence"/>
</dbReference>
<dbReference type="InterPro" id="IPR025944">
    <property type="entry name" value="Sigma_54_int_dom_CS"/>
</dbReference>
<dbReference type="CDD" id="cd00009">
    <property type="entry name" value="AAA"/>
    <property type="match status" value="1"/>
</dbReference>
<dbReference type="InterPro" id="IPR003593">
    <property type="entry name" value="AAA+_ATPase"/>
</dbReference>
<dbReference type="Pfam" id="PF25601">
    <property type="entry name" value="AAA_lid_14"/>
    <property type="match status" value="1"/>
</dbReference>
<dbReference type="Pfam" id="PF02954">
    <property type="entry name" value="HTH_8"/>
    <property type="match status" value="1"/>
</dbReference>
<dbReference type="InterPro" id="IPR058031">
    <property type="entry name" value="AAA_lid_NorR"/>
</dbReference>
<dbReference type="GO" id="GO:0043565">
    <property type="term" value="F:sequence-specific DNA binding"/>
    <property type="evidence" value="ECO:0007669"/>
    <property type="project" value="InterPro"/>
</dbReference>
<keyword evidence="3" id="KW-0902">Two-component regulatory system</keyword>
<dbReference type="SMART" id="SM00065">
    <property type="entry name" value="GAF"/>
    <property type="match status" value="1"/>
</dbReference>
<evidence type="ECO:0000256" key="4">
    <source>
        <dbReference type="ARBA" id="ARBA00023015"/>
    </source>
</evidence>
<dbReference type="PROSITE" id="PS00688">
    <property type="entry name" value="SIGMA54_INTERACT_3"/>
    <property type="match status" value="1"/>
</dbReference>
<dbReference type="EMBL" id="JAEMUK010000079">
    <property type="protein sequence ID" value="MBJ7544566.1"/>
    <property type="molecule type" value="Genomic_DNA"/>
</dbReference>
<dbReference type="InterPro" id="IPR002197">
    <property type="entry name" value="HTH_Fis"/>
</dbReference>
<dbReference type="Gene3D" id="1.10.10.60">
    <property type="entry name" value="Homeodomain-like"/>
    <property type="match status" value="1"/>
</dbReference>
<organism evidence="10 11">
    <name type="scientific">Rhodomicrobium udaipurense</name>
    <dbReference type="NCBI Taxonomy" id="1202716"/>
    <lineage>
        <taxon>Bacteria</taxon>
        <taxon>Pseudomonadati</taxon>
        <taxon>Pseudomonadota</taxon>
        <taxon>Alphaproteobacteria</taxon>
        <taxon>Hyphomicrobiales</taxon>
        <taxon>Hyphomicrobiaceae</taxon>
        <taxon>Rhodomicrobium</taxon>
    </lineage>
</organism>
<evidence type="ECO:0000256" key="1">
    <source>
        <dbReference type="ARBA" id="ARBA00022741"/>
    </source>
</evidence>
<proteinExistence type="predicted"/>
<dbReference type="PANTHER" id="PTHR32071:SF57">
    <property type="entry name" value="C4-DICARBOXYLATE TRANSPORT TRANSCRIPTIONAL REGULATORY PROTEIN DCTD"/>
    <property type="match status" value="1"/>
</dbReference>
<dbReference type="SMART" id="SM00382">
    <property type="entry name" value="AAA"/>
    <property type="match status" value="1"/>
</dbReference>
<gene>
    <name evidence="10" type="ORF">JDN41_13505</name>
</gene>
<evidence type="ECO:0000256" key="6">
    <source>
        <dbReference type="ARBA" id="ARBA00023159"/>
    </source>
</evidence>
<comment type="caution">
    <text evidence="10">The sequence shown here is derived from an EMBL/GenBank/DDBJ whole genome shotgun (WGS) entry which is preliminary data.</text>
</comment>
<dbReference type="PROSITE" id="PS00676">
    <property type="entry name" value="SIGMA54_INTERACT_2"/>
    <property type="match status" value="1"/>
</dbReference>
<keyword evidence="7" id="KW-0804">Transcription</keyword>
<dbReference type="Gene3D" id="3.40.50.300">
    <property type="entry name" value="P-loop containing nucleotide triphosphate hydrolases"/>
    <property type="match status" value="1"/>
</dbReference>
<dbReference type="GO" id="GO:0005524">
    <property type="term" value="F:ATP binding"/>
    <property type="evidence" value="ECO:0007669"/>
    <property type="project" value="UniProtKB-KW"/>
</dbReference>
<dbReference type="PANTHER" id="PTHR32071">
    <property type="entry name" value="TRANSCRIPTIONAL REGULATORY PROTEIN"/>
    <property type="match status" value="1"/>
</dbReference>
<dbReference type="Gene3D" id="3.30.450.40">
    <property type="match status" value="1"/>
</dbReference>
<keyword evidence="2" id="KW-0067">ATP-binding</keyword>
<dbReference type="AlphaFoldDB" id="A0A8I1GHX7"/>
<evidence type="ECO:0000313" key="10">
    <source>
        <dbReference type="EMBL" id="MBJ7544566.1"/>
    </source>
</evidence>
<feature type="domain" description="Sigma-54 factor interaction" evidence="9">
    <location>
        <begin position="221"/>
        <end position="450"/>
    </location>
</feature>
<dbReference type="InterPro" id="IPR029016">
    <property type="entry name" value="GAF-like_dom_sf"/>
</dbReference>
<dbReference type="InterPro" id="IPR002078">
    <property type="entry name" value="Sigma_54_int"/>
</dbReference>
<dbReference type="InterPro" id="IPR003018">
    <property type="entry name" value="GAF"/>
</dbReference>
<reference evidence="10 11" key="1">
    <citation type="submission" date="2020-12" db="EMBL/GenBank/DDBJ databases">
        <title>Revised draft genomes of Rhodomicrobium vannielii ATCC 17100 and Rhodomicrobium udaipurense JA643.</title>
        <authorList>
            <person name="Conners E.M."/>
            <person name="Davenport E.J."/>
            <person name="Bose A."/>
        </authorList>
    </citation>
    <scope>NUCLEOTIDE SEQUENCE [LARGE SCALE GENOMIC DNA]</scope>
    <source>
        <strain evidence="10 11">JA643</strain>
    </source>
</reference>
<dbReference type="Pfam" id="PF01590">
    <property type="entry name" value="GAF"/>
    <property type="match status" value="1"/>
</dbReference>
<keyword evidence="11" id="KW-1185">Reference proteome</keyword>
<keyword evidence="5" id="KW-0238">DNA-binding</keyword>
<evidence type="ECO:0000256" key="3">
    <source>
        <dbReference type="ARBA" id="ARBA00023012"/>
    </source>
</evidence>
<dbReference type="SUPFAM" id="SSF55781">
    <property type="entry name" value="GAF domain-like"/>
    <property type="match status" value="1"/>
</dbReference>
<dbReference type="FunFam" id="3.40.50.300:FF:000006">
    <property type="entry name" value="DNA-binding transcriptional regulator NtrC"/>
    <property type="match status" value="1"/>
</dbReference>
<evidence type="ECO:0000256" key="7">
    <source>
        <dbReference type="ARBA" id="ARBA00023163"/>
    </source>
</evidence>
<dbReference type="Gene3D" id="1.10.8.60">
    <property type="match status" value="1"/>
</dbReference>
<evidence type="ECO:0000256" key="5">
    <source>
        <dbReference type="ARBA" id="ARBA00023125"/>
    </source>
</evidence>
<protein>
    <submittedName>
        <fullName evidence="10">Sigma-54-dependent Fis family transcriptional regulator</fullName>
    </submittedName>
</protein>
<dbReference type="InterPro" id="IPR027417">
    <property type="entry name" value="P-loop_NTPase"/>
</dbReference>
<dbReference type="InterPro" id="IPR025662">
    <property type="entry name" value="Sigma_54_int_dom_ATP-bd_1"/>
</dbReference>
<name>A0A8I1GHX7_9HYPH</name>
<dbReference type="Pfam" id="PF00158">
    <property type="entry name" value="Sigma54_activat"/>
    <property type="match status" value="1"/>
</dbReference>
<feature type="region of interest" description="Disordered" evidence="8">
    <location>
        <begin position="535"/>
        <end position="555"/>
    </location>
</feature>
<evidence type="ECO:0000256" key="2">
    <source>
        <dbReference type="ARBA" id="ARBA00022840"/>
    </source>
</evidence>